<dbReference type="AlphaFoldDB" id="A0A0A9CSH7"/>
<reference evidence="1" key="2">
    <citation type="journal article" date="2015" name="Data Brief">
        <title>Shoot transcriptome of the giant reed, Arundo donax.</title>
        <authorList>
            <person name="Barrero R.A."/>
            <person name="Guerrero F.D."/>
            <person name="Moolhuijzen P."/>
            <person name="Goolsby J.A."/>
            <person name="Tidwell J."/>
            <person name="Bellgard S.E."/>
            <person name="Bellgard M.I."/>
        </authorList>
    </citation>
    <scope>NUCLEOTIDE SEQUENCE</scope>
    <source>
        <tissue evidence="1">Shoot tissue taken approximately 20 cm above the soil surface</tissue>
    </source>
</reference>
<protein>
    <submittedName>
        <fullName evidence="1">Uncharacterized protein</fullName>
    </submittedName>
</protein>
<reference evidence="1" key="1">
    <citation type="submission" date="2014-09" db="EMBL/GenBank/DDBJ databases">
        <authorList>
            <person name="Magalhaes I.L.F."/>
            <person name="Oliveira U."/>
            <person name="Santos F.R."/>
            <person name="Vidigal T.H.D.A."/>
            <person name="Brescovit A.D."/>
            <person name="Santos A.J."/>
        </authorList>
    </citation>
    <scope>NUCLEOTIDE SEQUENCE</scope>
    <source>
        <tissue evidence="1">Shoot tissue taken approximately 20 cm above the soil surface</tissue>
    </source>
</reference>
<proteinExistence type="predicted"/>
<name>A0A0A9CSH7_ARUDO</name>
<organism evidence="1">
    <name type="scientific">Arundo donax</name>
    <name type="common">Giant reed</name>
    <name type="synonym">Donax arundinaceus</name>
    <dbReference type="NCBI Taxonomy" id="35708"/>
    <lineage>
        <taxon>Eukaryota</taxon>
        <taxon>Viridiplantae</taxon>
        <taxon>Streptophyta</taxon>
        <taxon>Embryophyta</taxon>
        <taxon>Tracheophyta</taxon>
        <taxon>Spermatophyta</taxon>
        <taxon>Magnoliopsida</taxon>
        <taxon>Liliopsida</taxon>
        <taxon>Poales</taxon>
        <taxon>Poaceae</taxon>
        <taxon>PACMAD clade</taxon>
        <taxon>Arundinoideae</taxon>
        <taxon>Arundineae</taxon>
        <taxon>Arundo</taxon>
    </lineage>
</organism>
<dbReference type="EMBL" id="GBRH01220512">
    <property type="protein sequence ID" value="JAD77383.1"/>
    <property type="molecule type" value="Transcribed_RNA"/>
</dbReference>
<accession>A0A0A9CSH7</accession>
<sequence length="38" mass="4296">MPIQYIQFFSGLKTTLFLHQKTGLNSGLEQPVSSSIFH</sequence>
<evidence type="ECO:0000313" key="1">
    <source>
        <dbReference type="EMBL" id="JAD77383.1"/>
    </source>
</evidence>